<organism evidence="1 2">
    <name type="scientific">Phytophthora nicotianae (strain INRA-310)</name>
    <name type="common">Phytophthora parasitica</name>
    <dbReference type="NCBI Taxonomy" id="761204"/>
    <lineage>
        <taxon>Eukaryota</taxon>
        <taxon>Sar</taxon>
        <taxon>Stramenopiles</taxon>
        <taxon>Oomycota</taxon>
        <taxon>Peronosporomycetes</taxon>
        <taxon>Peronosporales</taxon>
        <taxon>Peronosporaceae</taxon>
        <taxon>Phytophthora</taxon>
    </lineage>
</organism>
<dbReference type="AlphaFoldDB" id="W2PP24"/>
<accession>W2PP24</accession>
<dbReference type="GeneID" id="20192594"/>
<evidence type="ECO:0000313" key="2">
    <source>
        <dbReference type="Proteomes" id="UP000018817"/>
    </source>
</evidence>
<dbReference type="Proteomes" id="UP000018817">
    <property type="component" value="Unassembled WGS sequence"/>
</dbReference>
<protein>
    <submittedName>
        <fullName evidence="1">Uncharacterized protein</fullName>
    </submittedName>
</protein>
<sequence>MFERWGETLAMDFTHGANNLGYHLGSLLEKNPGWCNIVSVVIDKDFVECSSETDYDTRYDALRRYCEEQKRRTIFTYFEKNWNSFRDR</sequence>
<reference evidence="2" key="1">
    <citation type="submission" date="2011-12" db="EMBL/GenBank/DDBJ databases">
        <authorList>
            <consortium name="The Broad Institute Genome Sequencing Platform"/>
            <person name="Russ C."/>
            <person name="Tyler B."/>
            <person name="Panabieres F."/>
            <person name="Shan W."/>
            <person name="Tripathy S."/>
            <person name="Grunwald N."/>
            <person name="Machado M."/>
            <person name="Young S.K."/>
            <person name="Zeng Q."/>
            <person name="Gargeya S."/>
            <person name="Fitzgerald M."/>
            <person name="Haas B."/>
            <person name="Abouelleil A."/>
            <person name="Alvarado L."/>
            <person name="Arachchi H.M."/>
            <person name="Berlin A."/>
            <person name="Chapman S.B."/>
            <person name="Gearin G."/>
            <person name="Goldberg J."/>
            <person name="Griggs A."/>
            <person name="Gujja S."/>
            <person name="Hansen M."/>
            <person name="Heiman D."/>
            <person name="Howarth C."/>
            <person name="Larimer J."/>
            <person name="Lui A."/>
            <person name="MacDonald P.J.P."/>
            <person name="McCowen C."/>
            <person name="Montmayeur A."/>
            <person name="Murphy C."/>
            <person name="Neiman D."/>
            <person name="Pearson M."/>
            <person name="Priest M."/>
            <person name="Roberts A."/>
            <person name="Saif S."/>
            <person name="Shea T."/>
            <person name="Sisk P."/>
            <person name="Stolte C."/>
            <person name="Sykes S."/>
            <person name="Wortman J."/>
            <person name="Nusbaum C."/>
            <person name="Birren B."/>
        </authorList>
    </citation>
    <scope>NUCLEOTIDE SEQUENCE [LARGE SCALE GENOMIC DNA]</scope>
    <source>
        <strain evidence="2">INRA-310</strain>
    </source>
</reference>
<proteinExistence type="predicted"/>
<dbReference type="RefSeq" id="XP_008912844.1">
    <property type="nucleotide sequence ID" value="XM_008914596.1"/>
</dbReference>
<gene>
    <name evidence="1" type="ORF">PPTG_23995</name>
</gene>
<reference evidence="1 2" key="2">
    <citation type="submission" date="2013-11" db="EMBL/GenBank/DDBJ databases">
        <title>The Genome Sequence of Phytophthora parasitica INRA-310.</title>
        <authorList>
            <consortium name="The Broad Institute Genomics Platform"/>
            <person name="Russ C."/>
            <person name="Tyler B."/>
            <person name="Panabieres F."/>
            <person name="Shan W."/>
            <person name="Tripathy S."/>
            <person name="Grunwald N."/>
            <person name="Machado M."/>
            <person name="Johnson C.S."/>
            <person name="Arredondo F."/>
            <person name="Hong C."/>
            <person name="Coffey M."/>
            <person name="Young S.K."/>
            <person name="Zeng Q."/>
            <person name="Gargeya S."/>
            <person name="Fitzgerald M."/>
            <person name="Abouelleil A."/>
            <person name="Alvarado L."/>
            <person name="Chapman S.B."/>
            <person name="Gainer-Dewar J."/>
            <person name="Goldberg J."/>
            <person name="Griggs A."/>
            <person name="Gujja S."/>
            <person name="Hansen M."/>
            <person name="Howarth C."/>
            <person name="Imamovic A."/>
            <person name="Ireland A."/>
            <person name="Larimer J."/>
            <person name="McCowan C."/>
            <person name="Murphy C."/>
            <person name="Pearson M."/>
            <person name="Poon T.W."/>
            <person name="Priest M."/>
            <person name="Roberts A."/>
            <person name="Saif S."/>
            <person name="Shea T."/>
            <person name="Sykes S."/>
            <person name="Wortman J."/>
            <person name="Nusbaum C."/>
            <person name="Birren B."/>
        </authorList>
    </citation>
    <scope>NUCLEOTIDE SEQUENCE [LARGE SCALE GENOMIC DNA]</scope>
    <source>
        <strain evidence="1 2">INRA-310</strain>
    </source>
</reference>
<name>W2PP24_PHYN3</name>
<dbReference type="EMBL" id="KI669622">
    <property type="protein sequence ID" value="ETN01765.1"/>
    <property type="molecule type" value="Genomic_DNA"/>
</dbReference>
<evidence type="ECO:0000313" key="1">
    <source>
        <dbReference type="EMBL" id="ETN01765.1"/>
    </source>
</evidence>
<dbReference type="VEuPathDB" id="FungiDB:PPTG_23995"/>